<dbReference type="RefSeq" id="WP_229907996.1">
    <property type="nucleotide sequence ID" value="NZ_BNAY01000007.1"/>
</dbReference>
<protein>
    <recommendedName>
        <fullName evidence="3">Type VII secretion system-associated protein</fullName>
    </recommendedName>
</protein>
<evidence type="ECO:0000313" key="1">
    <source>
        <dbReference type="EMBL" id="GHH28525.1"/>
    </source>
</evidence>
<proteinExistence type="predicted"/>
<dbReference type="InterPro" id="IPR047659">
    <property type="entry name" value="T7SS_assoc"/>
</dbReference>
<keyword evidence="2" id="KW-1185">Reference proteome</keyword>
<evidence type="ECO:0008006" key="3">
    <source>
        <dbReference type="Google" id="ProtNLM"/>
    </source>
</evidence>
<evidence type="ECO:0000313" key="2">
    <source>
        <dbReference type="Proteomes" id="UP000635387"/>
    </source>
</evidence>
<reference evidence="2" key="1">
    <citation type="journal article" date="2019" name="Int. J. Syst. Evol. Microbiol.">
        <title>The Global Catalogue of Microorganisms (GCM) 10K type strain sequencing project: providing services to taxonomists for standard genome sequencing and annotation.</title>
        <authorList>
            <consortium name="The Broad Institute Genomics Platform"/>
            <consortium name="The Broad Institute Genome Sequencing Center for Infectious Disease"/>
            <person name="Wu L."/>
            <person name="Ma J."/>
        </authorList>
    </citation>
    <scope>NUCLEOTIDE SEQUENCE [LARGE SCALE GENOMIC DNA]</scope>
    <source>
        <strain evidence="2">CGMCC 4.7683</strain>
    </source>
</reference>
<sequence length="176" mass="18229">MSVGEPVGKLMLLVDPAFEAAEEHAEGPPVDAVMGGWQVGDAGERGRFQPNPYYRPRSAESPFDPVDAVLRALSTGKAVSDQLIPVLRDGVLGIAVDGAGTAVLRSAPDGVPCVQVTSSFVARARSGHDGAWKDTTVDELAATLPARDVDVLLNPGTTAAMRVVADVIRTAADGKA</sequence>
<gene>
    <name evidence="1" type="ORF">GCM10017790_59510</name>
</gene>
<name>A0ABQ3LX70_9PSEU</name>
<dbReference type="NCBIfam" id="NF033532">
    <property type="entry name" value="lone7para_assoc"/>
    <property type="match status" value="1"/>
</dbReference>
<accession>A0ABQ3LX70</accession>
<comment type="caution">
    <text evidence="1">The sequence shown here is derived from an EMBL/GenBank/DDBJ whole genome shotgun (WGS) entry which is preliminary data.</text>
</comment>
<organism evidence="1 2">
    <name type="scientific">Amycolatopsis oliviviridis</name>
    <dbReference type="NCBI Taxonomy" id="1471590"/>
    <lineage>
        <taxon>Bacteria</taxon>
        <taxon>Bacillati</taxon>
        <taxon>Actinomycetota</taxon>
        <taxon>Actinomycetes</taxon>
        <taxon>Pseudonocardiales</taxon>
        <taxon>Pseudonocardiaceae</taxon>
        <taxon>Amycolatopsis</taxon>
    </lineage>
</organism>
<dbReference type="Proteomes" id="UP000635387">
    <property type="component" value="Unassembled WGS sequence"/>
</dbReference>
<dbReference type="EMBL" id="BNAY01000007">
    <property type="protein sequence ID" value="GHH28525.1"/>
    <property type="molecule type" value="Genomic_DNA"/>
</dbReference>